<sequence length="303" mass="33438">MTGLHVSPRMVIAAFAAIFLLTAEALASVPDCESLAEQAAAARGVPSKLLPAIARTESGRGQGKLGHRAWPWTLNVAGKGYYFDTREQALDKLRQVIDSGQRNVDVGCMQVNYRWHGKEFGSIEEMMDPVANTRYAALFMSRLRERTGSWNKATQFYHSQDPKRGQYYLGKVQKIMKKVDPGSFRSEVEIAGGEQNGTITDSTTTSSWQVASAEPATVTPQGSAIRKTIKRQRTDQRFARRGPLVMVESPLLGMAHQMVGEGALPDMSGKKSNLSAIDVPLSPELALQMDRIKRIRSGFQNEH</sequence>
<name>A0A1H5S5R9_9RHOB</name>
<dbReference type="Gene3D" id="1.10.530.10">
    <property type="match status" value="1"/>
</dbReference>
<dbReference type="EMBL" id="FNUZ01000001">
    <property type="protein sequence ID" value="SEF45228.1"/>
    <property type="molecule type" value="Genomic_DNA"/>
</dbReference>
<dbReference type="RefSeq" id="WP_103908520.1">
    <property type="nucleotide sequence ID" value="NZ_FNUZ01000001.1"/>
</dbReference>
<feature type="chain" id="PRO_5009283649" evidence="2">
    <location>
        <begin position="28"/>
        <end position="303"/>
    </location>
</feature>
<protein>
    <submittedName>
        <fullName evidence="4">Transglycosylase SLT domain-containing protein</fullName>
    </submittedName>
</protein>
<feature type="domain" description="Transglycosylase SLT" evidence="3">
    <location>
        <begin position="35"/>
        <end position="158"/>
    </location>
</feature>
<evidence type="ECO:0000313" key="4">
    <source>
        <dbReference type="EMBL" id="SEF45228.1"/>
    </source>
</evidence>
<accession>A0A1H5S5R9</accession>
<dbReference type="Pfam" id="PF01464">
    <property type="entry name" value="SLT"/>
    <property type="match status" value="1"/>
</dbReference>
<keyword evidence="2" id="KW-0732">Signal</keyword>
<reference evidence="4 5" key="1">
    <citation type="submission" date="2016-10" db="EMBL/GenBank/DDBJ databases">
        <authorList>
            <person name="de Groot N.N."/>
        </authorList>
    </citation>
    <scope>NUCLEOTIDE SEQUENCE [LARGE SCALE GENOMIC DNA]</scope>
    <source>
        <strain evidence="4 5">DSM 26915</strain>
    </source>
</reference>
<evidence type="ECO:0000313" key="5">
    <source>
        <dbReference type="Proteomes" id="UP000236752"/>
    </source>
</evidence>
<dbReference type="InterPro" id="IPR023346">
    <property type="entry name" value="Lysozyme-like_dom_sf"/>
</dbReference>
<evidence type="ECO:0000259" key="3">
    <source>
        <dbReference type="Pfam" id="PF01464"/>
    </source>
</evidence>
<dbReference type="Proteomes" id="UP000236752">
    <property type="component" value="Unassembled WGS sequence"/>
</dbReference>
<keyword evidence="5" id="KW-1185">Reference proteome</keyword>
<dbReference type="OrthoDB" id="5945995at2"/>
<organism evidence="4 5">
    <name type="scientific">Thalassococcus halodurans</name>
    <dbReference type="NCBI Taxonomy" id="373675"/>
    <lineage>
        <taxon>Bacteria</taxon>
        <taxon>Pseudomonadati</taxon>
        <taxon>Pseudomonadota</taxon>
        <taxon>Alphaproteobacteria</taxon>
        <taxon>Rhodobacterales</taxon>
        <taxon>Roseobacteraceae</taxon>
        <taxon>Thalassococcus</taxon>
    </lineage>
</organism>
<feature type="signal peptide" evidence="2">
    <location>
        <begin position="1"/>
        <end position="27"/>
    </location>
</feature>
<evidence type="ECO:0000256" key="2">
    <source>
        <dbReference type="SAM" id="SignalP"/>
    </source>
</evidence>
<dbReference type="AlphaFoldDB" id="A0A1H5S5R9"/>
<dbReference type="InterPro" id="IPR008258">
    <property type="entry name" value="Transglycosylase_SLT_dom_1"/>
</dbReference>
<gene>
    <name evidence="4" type="ORF">SAMN04488045_0093</name>
</gene>
<comment type="similarity">
    <text evidence="1">Belongs to the virb1 family.</text>
</comment>
<evidence type="ECO:0000256" key="1">
    <source>
        <dbReference type="ARBA" id="ARBA00009387"/>
    </source>
</evidence>
<proteinExistence type="inferred from homology"/>
<dbReference type="SUPFAM" id="SSF53955">
    <property type="entry name" value="Lysozyme-like"/>
    <property type="match status" value="1"/>
</dbReference>